<dbReference type="Proteomes" id="UP000282211">
    <property type="component" value="Unassembled WGS sequence"/>
</dbReference>
<dbReference type="Pfam" id="PF00072">
    <property type="entry name" value="Response_reg"/>
    <property type="match status" value="1"/>
</dbReference>
<proteinExistence type="predicted"/>
<organism evidence="3 4">
    <name type="scientific">Litorimonas taeanensis</name>
    <dbReference type="NCBI Taxonomy" id="568099"/>
    <lineage>
        <taxon>Bacteria</taxon>
        <taxon>Pseudomonadati</taxon>
        <taxon>Pseudomonadota</taxon>
        <taxon>Alphaproteobacteria</taxon>
        <taxon>Maricaulales</taxon>
        <taxon>Robiginitomaculaceae</taxon>
    </lineage>
</organism>
<protein>
    <submittedName>
        <fullName evidence="3">Response regulator receiver domain-containing protein</fullName>
    </submittedName>
</protein>
<dbReference type="OrthoDB" id="9793549at2"/>
<dbReference type="CDD" id="cd17557">
    <property type="entry name" value="REC_Rcp-like"/>
    <property type="match status" value="1"/>
</dbReference>
<evidence type="ECO:0000259" key="2">
    <source>
        <dbReference type="PROSITE" id="PS50110"/>
    </source>
</evidence>
<dbReference type="EMBL" id="RBII01000002">
    <property type="protein sequence ID" value="RKQ69223.1"/>
    <property type="molecule type" value="Genomic_DNA"/>
</dbReference>
<dbReference type="InterPro" id="IPR001789">
    <property type="entry name" value="Sig_transdc_resp-reg_receiver"/>
</dbReference>
<comment type="caution">
    <text evidence="3">The sequence shown here is derived from an EMBL/GenBank/DDBJ whole genome shotgun (WGS) entry which is preliminary data.</text>
</comment>
<evidence type="ECO:0000256" key="1">
    <source>
        <dbReference type="PROSITE-ProRule" id="PRU00169"/>
    </source>
</evidence>
<accession>A0A420WDZ7</accession>
<dbReference type="PROSITE" id="PS50110">
    <property type="entry name" value="RESPONSE_REGULATORY"/>
    <property type="match status" value="1"/>
</dbReference>
<sequence>MTQIVSLLIIEDDDFDFEIMKQTLSTMGVSNPLIRAKNGIEALNLLRGEDGHAALSKPYLIFLDLNMPRMGGMDVLKEIRADKDLENSTVFIFTSSESDEDILNADKYNVAGFILKSDIEGSLREAVQSLGFSWCIVAD</sequence>
<feature type="domain" description="Response regulatory" evidence="2">
    <location>
        <begin position="6"/>
        <end position="131"/>
    </location>
</feature>
<evidence type="ECO:0000313" key="3">
    <source>
        <dbReference type="EMBL" id="RKQ69223.1"/>
    </source>
</evidence>
<name>A0A420WDZ7_9PROT</name>
<dbReference type="InterPro" id="IPR052893">
    <property type="entry name" value="TCS_response_regulator"/>
</dbReference>
<dbReference type="SMART" id="SM00448">
    <property type="entry name" value="REC"/>
    <property type="match status" value="1"/>
</dbReference>
<keyword evidence="1" id="KW-0597">Phosphoprotein</keyword>
<dbReference type="PANTHER" id="PTHR44520">
    <property type="entry name" value="RESPONSE REGULATOR RCP1-RELATED"/>
    <property type="match status" value="1"/>
</dbReference>
<dbReference type="RefSeq" id="WP_121101560.1">
    <property type="nucleotide sequence ID" value="NZ_RBII01000002.1"/>
</dbReference>
<dbReference type="GO" id="GO:0000160">
    <property type="term" value="P:phosphorelay signal transduction system"/>
    <property type="evidence" value="ECO:0007669"/>
    <property type="project" value="InterPro"/>
</dbReference>
<evidence type="ECO:0000313" key="4">
    <source>
        <dbReference type="Proteomes" id="UP000282211"/>
    </source>
</evidence>
<reference evidence="3 4" key="1">
    <citation type="submission" date="2018-10" db="EMBL/GenBank/DDBJ databases">
        <title>Genomic Encyclopedia of Type Strains, Phase IV (KMG-IV): sequencing the most valuable type-strain genomes for metagenomic binning, comparative biology and taxonomic classification.</title>
        <authorList>
            <person name="Goeker M."/>
        </authorList>
    </citation>
    <scope>NUCLEOTIDE SEQUENCE [LARGE SCALE GENOMIC DNA]</scope>
    <source>
        <strain evidence="3 4">DSM 22008</strain>
    </source>
</reference>
<dbReference type="PANTHER" id="PTHR44520:SF2">
    <property type="entry name" value="RESPONSE REGULATOR RCP1"/>
    <property type="match status" value="1"/>
</dbReference>
<dbReference type="SUPFAM" id="SSF52172">
    <property type="entry name" value="CheY-like"/>
    <property type="match status" value="1"/>
</dbReference>
<dbReference type="AlphaFoldDB" id="A0A420WDZ7"/>
<feature type="modified residue" description="4-aspartylphosphate" evidence="1">
    <location>
        <position position="64"/>
    </location>
</feature>
<dbReference type="InParanoid" id="A0A420WDZ7"/>
<dbReference type="Gene3D" id="3.40.50.2300">
    <property type="match status" value="1"/>
</dbReference>
<dbReference type="InterPro" id="IPR011006">
    <property type="entry name" value="CheY-like_superfamily"/>
</dbReference>
<keyword evidence="4" id="KW-1185">Reference proteome</keyword>
<gene>
    <name evidence="3" type="ORF">DES40_2022</name>
</gene>